<gene>
    <name evidence="2" type="primary">LgM4147LRVhigh.28.01530.00200</name>
    <name evidence="2" type="ORF">BN36_2843580</name>
</gene>
<sequence length="590" mass="63819">MIGDKIDSTEAVRSAKCLPESPTNWLREAALEDRYGLSTATSESSSNANLLRSRSETQDAATITASECGTIDSCMPITDEDRQVCTPLDGPSSSEEEPQVPQAMCNAEFRKSVDESQVREWQEEETAYLKHEGWCENRLIILMQEAFRCSNQNLKQEFHSGAISADEYATRAAGLKDSLQRIKKEYRRTLLRTRDRKGDLPSIANKAVTCIASVYPWCSSGFILGFEENVKFGELEDMVGCGGRRCAQLTSTMSQQSTHVALAPSLDKAPMSKVPFSAVYPEQPNAPAPPSGGQAARRHRQHLTAPRVTVPPLQPLCQLFPNGMTVGGSPLLMSPHTATLAGAVSPASGSVLVENSNRSFFVVSPKSLSPNLQASVPPASIAGPVHNDELRLLEKCQLVVQGMAFVSHSLASSIFISSRRATIASTRMQKRLELAKDQVQFSASFPAPCATVVGAPAFPPPPASLMTNISFPNINSMKLDMRAAGSRATTLGRCISHVMPCASLLRAPGGDSFRADPSSNAPGEPSSPAYAQSVAASGEYSVGYPMRFASCHPSQVGCNNMHRDRRSLYSLSLSMPPVSLEEEKYVKQLW</sequence>
<evidence type="ECO:0000313" key="2">
    <source>
        <dbReference type="EMBL" id="CCM16856.1"/>
    </source>
</evidence>
<protein>
    <recommendedName>
        <fullName evidence="3">Ch28 protein</fullName>
    </recommendedName>
</protein>
<proteinExistence type="predicted"/>
<accession>A0A1E1IZW4</accession>
<reference evidence="2" key="1">
    <citation type="submission" date="2012-08" db="EMBL/GenBank/DDBJ databases">
        <title>Comparative genomics of metastatic and non-metastatic Leishmania guyanensis provides insights into polygenic factors involved in Leishmania RNA virus infection.</title>
        <authorList>
            <person name="Smith D."/>
            <person name="Hertz-Fowler C."/>
            <person name="Martin R."/>
            <person name="Dickens N."/>
            <person name="Fasel N."/>
            <person name="Falquet L."/>
            <person name="Beverley S."/>
            <person name="Zangger H."/>
            <person name="Calderon-Copete S."/>
            <person name="Mottram J."/>
            <person name="Xenarios I."/>
        </authorList>
    </citation>
    <scope>NUCLEOTIDE SEQUENCE</scope>
    <source>
        <strain evidence="2">MHOM/BR/75/M4147/SSU:IR2SAT-LUC</strain>
    </source>
</reference>
<feature type="region of interest" description="Disordered" evidence="1">
    <location>
        <begin position="281"/>
        <end position="307"/>
    </location>
</feature>
<dbReference type="EMBL" id="CALQ01001175">
    <property type="protein sequence ID" value="CCM16856.1"/>
    <property type="molecule type" value="Genomic_DNA"/>
</dbReference>
<organism evidence="2">
    <name type="scientific">Leishmania guyanensis</name>
    <dbReference type="NCBI Taxonomy" id="5670"/>
    <lineage>
        <taxon>Eukaryota</taxon>
        <taxon>Discoba</taxon>
        <taxon>Euglenozoa</taxon>
        <taxon>Kinetoplastea</taxon>
        <taxon>Metakinetoplastina</taxon>
        <taxon>Trypanosomatida</taxon>
        <taxon>Trypanosomatidae</taxon>
        <taxon>Leishmaniinae</taxon>
        <taxon>Leishmania</taxon>
        <taxon>Leishmania guyanensis species complex</taxon>
    </lineage>
</organism>
<evidence type="ECO:0000256" key="1">
    <source>
        <dbReference type="SAM" id="MobiDB-lite"/>
    </source>
</evidence>
<evidence type="ECO:0008006" key="3">
    <source>
        <dbReference type="Google" id="ProtNLM"/>
    </source>
</evidence>
<dbReference type="AlphaFoldDB" id="A0A1E1IZW4"/>
<name>A0A1E1IZW4_LEIGU</name>